<name>A0A098E6B1_9ZZZZ</name>
<reference evidence="1" key="1">
    <citation type="submission" date="2014-09" db="EMBL/GenBank/DDBJ databases">
        <authorList>
            <person name="Probst J Alexander"/>
        </authorList>
    </citation>
    <scope>NUCLEOTIDE SEQUENCE</scope>
</reference>
<protein>
    <submittedName>
        <fullName evidence="1">Uncharacterized protein</fullName>
    </submittedName>
</protein>
<dbReference type="AlphaFoldDB" id="A0A098E6B1"/>
<proteinExistence type="predicted"/>
<dbReference type="EMBL" id="CCXY01000053">
    <property type="protein sequence ID" value="CEG11447.1"/>
    <property type="molecule type" value="Genomic_DNA"/>
</dbReference>
<evidence type="ECO:0000313" key="1">
    <source>
        <dbReference type="EMBL" id="CEG11447.1"/>
    </source>
</evidence>
<gene>
    <name evidence="1" type="ORF">MSIBF_A1460006</name>
</gene>
<accession>A0A098E6B1</accession>
<sequence length="217" mass="25081">MNQDLAQIVIYYATKPHKELSELLLNKSKDNLISSLTDLLTAYINDKNSSSLREFITVVISGYQHNPKKLGYNGFKQNSTIGGKPIACEAKPKNIQTDGYEQRKTKPKLNGEGGFNDYTIERLKKDAKENLNILSSGFIDGELQYILEFPFSIVREQLKKQLPQKRTIGTYTRMASFNFSHYGNYSKIKIVYLNKQAIEKNKKYFNKNFYLFLIKHK</sequence>
<organism evidence="1">
    <name type="scientific">groundwater metagenome</name>
    <dbReference type="NCBI Taxonomy" id="717931"/>
    <lineage>
        <taxon>unclassified sequences</taxon>
        <taxon>metagenomes</taxon>
        <taxon>ecological metagenomes</taxon>
    </lineage>
</organism>